<keyword evidence="4" id="KW-1185">Reference proteome</keyword>
<dbReference type="InterPro" id="IPR003961">
    <property type="entry name" value="FN3_dom"/>
</dbReference>
<dbReference type="InterPro" id="IPR050650">
    <property type="entry name" value="Type-II_Cytokine-TF_Rcpt"/>
</dbReference>
<dbReference type="InterPro" id="IPR013783">
    <property type="entry name" value="Ig-like_fold"/>
</dbReference>
<protein>
    <submittedName>
        <fullName evidence="3">Interferon gamma receptor 2</fullName>
    </submittedName>
</protein>
<organism evidence="3 4">
    <name type="scientific">Sarcophilus harrisii</name>
    <name type="common">Tasmanian devil</name>
    <name type="synonym">Sarcophilus laniarius</name>
    <dbReference type="NCBI Taxonomy" id="9305"/>
    <lineage>
        <taxon>Eukaryota</taxon>
        <taxon>Metazoa</taxon>
        <taxon>Chordata</taxon>
        <taxon>Craniata</taxon>
        <taxon>Vertebrata</taxon>
        <taxon>Euteleostomi</taxon>
        <taxon>Mammalia</taxon>
        <taxon>Metatheria</taxon>
        <taxon>Dasyuromorphia</taxon>
        <taxon>Dasyuridae</taxon>
        <taxon>Sarcophilus</taxon>
    </lineage>
</organism>
<dbReference type="InParanoid" id="G3VJW3"/>
<feature type="transmembrane region" description="Helical" evidence="1">
    <location>
        <begin position="250"/>
        <end position="271"/>
    </location>
</feature>
<dbReference type="Ensembl" id="ENSSHAT00000003504.2">
    <property type="protein sequence ID" value="ENSSHAP00000003468.2"/>
    <property type="gene ID" value="ENSSHAG00000003047.2"/>
</dbReference>
<dbReference type="KEGG" id="shr:100929576"/>
<dbReference type="AlphaFoldDB" id="G3VJW3"/>
<dbReference type="HOGENOM" id="CLU_078120_0_0_1"/>
<keyword evidence="1" id="KW-0812">Transmembrane</keyword>
<dbReference type="FunCoup" id="G3VJW3">
    <property type="interactions" value="797"/>
</dbReference>
<dbReference type="GeneTree" id="ENSGT00940000160503"/>
<keyword evidence="1" id="KW-0472">Membrane</keyword>
<dbReference type="Proteomes" id="UP000007648">
    <property type="component" value="Unassembled WGS sequence"/>
</dbReference>
<accession>G3VJW3</accession>
<evidence type="ECO:0000313" key="3">
    <source>
        <dbReference type="Ensembl" id="ENSSHAP00000003468.2"/>
    </source>
</evidence>
<gene>
    <name evidence="3" type="primary">IFNGR2</name>
</gene>
<dbReference type="STRING" id="9305.ENSSHAP00000003468"/>
<proteinExistence type="predicted"/>
<dbReference type="CDD" id="cd00063">
    <property type="entry name" value="FN3"/>
    <property type="match status" value="1"/>
</dbReference>
<dbReference type="GO" id="GO:0004896">
    <property type="term" value="F:cytokine receptor activity"/>
    <property type="evidence" value="ECO:0007669"/>
    <property type="project" value="TreeGrafter"/>
</dbReference>
<reference evidence="3 4" key="1">
    <citation type="journal article" date="2011" name="Proc. Natl. Acad. Sci. U.S.A.">
        <title>Genetic diversity and population structure of the endangered marsupial Sarcophilus harrisii (Tasmanian devil).</title>
        <authorList>
            <person name="Miller W."/>
            <person name="Hayes V.M."/>
            <person name="Ratan A."/>
            <person name="Petersen D.C."/>
            <person name="Wittekindt N.E."/>
            <person name="Miller J."/>
            <person name="Walenz B."/>
            <person name="Knight J."/>
            <person name="Qi J."/>
            <person name="Zhao F."/>
            <person name="Wang Q."/>
            <person name="Bedoya-Reina O.C."/>
            <person name="Katiyar N."/>
            <person name="Tomsho L.P."/>
            <person name="Kasson L.M."/>
            <person name="Hardie R.A."/>
            <person name="Woodbridge P."/>
            <person name="Tindall E.A."/>
            <person name="Bertelsen M.F."/>
            <person name="Dixon D."/>
            <person name="Pyecroft S."/>
            <person name="Helgen K.M."/>
            <person name="Lesk A.M."/>
            <person name="Pringle T.H."/>
            <person name="Patterson N."/>
            <person name="Zhang Y."/>
            <person name="Kreiss A."/>
            <person name="Woods G.M."/>
            <person name="Jones M.E."/>
            <person name="Schuster S.C."/>
        </authorList>
    </citation>
    <scope>NUCLEOTIDE SEQUENCE [LARGE SCALE GENOMIC DNA]</scope>
</reference>
<name>G3VJW3_SARHA</name>
<dbReference type="PANTHER" id="PTHR20859">
    <property type="entry name" value="INTERFERON/INTERLEUKIN RECEPTOR"/>
    <property type="match status" value="1"/>
</dbReference>
<feature type="domain" description="Fibronectin type-III" evidence="2">
    <location>
        <begin position="147"/>
        <end position="242"/>
    </location>
</feature>
<dbReference type="SUPFAM" id="SSF49265">
    <property type="entry name" value="Fibronectin type III"/>
    <property type="match status" value="2"/>
</dbReference>
<dbReference type="eggNOG" id="ENOG502S6E7">
    <property type="taxonomic scope" value="Eukaryota"/>
</dbReference>
<keyword evidence="1" id="KW-1133">Transmembrane helix</keyword>
<dbReference type="PANTHER" id="PTHR20859:SF46">
    <property type="entry name" value="INTERFERON GAMMA RECEPTOR 2"/>
    <property type="match status" value="1"/>
</dbReference>
<dbReference type="GO" id="GO:0005886">
    <property type="term" value="C:plasma membrane"/>
    <property type="evidence" value="ECO:0007669"/>
    <property type="project" value="TreeGrafter"/>
</dbReference>
<dbReference type="Gene3D" id="2.60.40.10">
    <property type="entry name" value="Immunoglobulins"/>
    <property type="match status" value="2"/>
</dbReference>
<evidence type="ECO:0000259" key="2">
    <source>
        <dbReference type="PROSITE" id="PS50853"/>
    </source>
</evidence>
<feature type="transmembrane region" description="Helical" evidence="1">
    <location>
        <begin position="12"/>
        <end position="30"/>
    </location>
</feature>
<evidence type="ECO:0000256" key="1">
    <source>
        <dbReference type="SAM" id="Phobius"/>
    </source>
</evidence>
<dbReference type="GeneID" id="100929576"/>
<dbReference type="CTD" id="3460"/>
<sequence length="342" mass="38357">MQPRACWAGLTAGLRVVLILYCWCCLGLSFSPTEPLTRLSAPQNLRIHLYNLEQVLRWDPVPISNLTGPVLYSVEYKFLKNNWSTMTCVNCTRIAESICNFTAAHDSSCFPHYFNISLRVKAQLGELDSDWALAPWFQHFRNATLGPPLDVVVTSLDGSLIINFKPPFKVEPDKFDYIVHYWQKEGEKKVKGPFPSQSIELNDLKIPSEYCLQVQAKLNPSHLNDPLFGQLSNTSCLEISFAASAKFQQVMITILGIFVLIFLVLGCYILAQKSQGLIKSYFHSPPGIPPQIKEFLMEPNDPILEALDNNSSAAEDCCVSLSIVSCQEDNQDDLSNNLSDNT</sequence>
<dbReference type="InterPro" id="IPR036116">
    <property type="entry name" value="FN3_sf"/>
</dbReference>
<dbReference type="RefSeq" id="XP_031815206.1">
    <property type="nucleotide sequence ID" value="XM_031959346.1"/>
</dbReference>
<dbReference type="PROSITE" id="PS50853">
    <property type="entry name" value="FN3"/>
    <property type="match status" value="1"/>
</dbReference>
<reference evidence="3" key="3">
    <citation type="submission" date="2025-09" db="UniProtKB">
        <authorList>
            <consortium name="Ensembl"/>
        </authorList>
    </citation>
    <scope>IDENTIFICATION</scope>
</reference>
<dbReference type="Pfam" id="PF09294">
    <property type="entry name" value="Interfer-bind"/>
    <property type="match status" value="1"/>
</dbReference>
<reference evidence="3" key="2">
    <citation type="submission" date="2025-08" db="UniProtKB">
        <authorList>
            <consortium name="Ensembl"/>
        </authorList>
    </citation>
    <scope>IDENTIFICATION</scope>
</reference>
<dbReference type="OrthoDB" id="9932619at2759"/>
<dbReference type="Pfam" id="PF01108">
    <property type="entry name" value="Tissue_fac"/>
    <property type="match status" value="1"/>
</dbReference>
<dbReference type="InterPro" id="IPR015373">
    <property type="entry name" value="Interferon/interleukin_rcp_dom"/>
</dbReference>
<evidence type="ECO:0000313" key="4">
    <source>
        <dbReference type="Proteomes" id="UP000007648"/>
    </source>
</evidence>